<reference evidence="1 2" key="1">
    <citation type="submission" date="2021-04" db="EMBL/GenBank/DDBJ databases">
        <title>Complete genome sequencing of Allochromatium tepidum strain NZ.</title>
        <authorList>
            <person name="Tsukatani Y."/>
            <person name="Mori H."/>
        </authorList>
    </citation>
    <scope>NUCLEOTIDE SEQUENCE [LARGE SCALE GENOMIC DNA]</scope>
    <source>
        <strain evidence="1 2">NZ</strain>
    </source>
</reference>
<dbReference type="Gene3D" id="3.90.1860.10">
    <property type="entry name" value="tRNA-splicing ligase RtcB"/>
    <property type="match status" value="1"/>
</dbReference>
<dbReference type="EMBL" id="AP024563">
    <property type="protein sequence ID" value="BCU06486.1"/>
    <property type="molecule type" value="Genomic_DNA"/>
</dbReference>
<name>A0ABN6G937_9GAMM</name>
<proteinExistence type="predicted"/>
<dbReference type="RefSeq" id="WP_213380795.1">
    <property type="nucleotide sequence ID" value="NZ_AP024563.1"/>
</dbReference>
<evidence type="ECO:0008006" key="3">
    <source>
        <dbReference type="Google" id="ProtNLM"/>
    </source>
</evidence>
<evidence type="ECO:0000313" key="1">
    <source>
        <dbReference type="EMBL" id="BCU06486.1"/>
    </source>
</evidence>
<protein>
    <recommendedName>
        <fullName evidence="3">3'-phosphate/5'-hydroxy nucleic acid ligase</fullName>
    </recommendedName>
</protein>
<organism evidence="1 2">
    <name type="scientific">Allochromatium tepidum</name>
    <dbReference type="NCBI Taxonomy" id="553982"/>
    <lineage>
        <taxon>Bacteria</taxon>
        <taxon>Pseudomonadati</taxon>
        <taxon>Pseudomonadota</taxon>
        <taxon>Gammaproteobacteria</taxon>
        <taxon>Chromatiales</taxon>
        <taxon>Chromatiaceae</taxon>
        <taxon>Allochromatium</taxon>
    </lineage>
</organism>
<keyword evidence="2" id="KW-1185">Reference proteome</keyword>
<gene>
    <name evidence="1" type="ORF">Atep_11630</name>
</gene>
<accession>A0ABN6G937</accession>
<evidence type="ECO:0000313" key="2">
    <source>
        <dbReference type="Proteomes" id="UP000680679"/>
    </source>
</evidence>
<dbReference type="Proteomes" id="UP000680679">
    <property type="component" value="Chromosome"/>
</dbReference>
<sequence>MTIKQVITDGDKPIKVRTDELDALSHEQLVNLSRLPFIHRHIAAMPDIHAGLGDAQGRDPGA</sequence>
<dbReference type="InterPro" id="IPR036025">
    <property type="entry name" value="RtcB-like_sf"/>
</dbReference>
<dbReference type="SUPFAM" id="SSF103365">
    <property type="entry name" value="Hypothetical protein PH1602"/>
    <property type="match status" value="1"/>
</dbReference>